<dbReference type="EMBL" id="BARS01038820">
    <property type="protein sequence ID" value="GAG14126.1"/>
    <property type="molecule type" value="Genomic_DNA"/>
</dbReference>
<evidence type="ECO:0000313" key="2">
    <source>
        <dbReference type="EMBL" id="GAG14126.1"/>
    </source>
</evidence>
<feature type="domain" description="Transglutaminase-like" evidence="1">
    <location>
        <begin position="1"/>
        <end position="60"/>
    </location>
</feature>
<accession>X0WN53</accession>
<protein>
    <recommendedName>
        <fullName evidence="1">Transglutaminase-like domain-containing protein</fullName>
    </recommendedName>
</protein>
<name>X0WN53_9ZZZZ</name>
<dbReference type="AlphaFoldDB" id="X0WN53"/>
<dbReference type="Pfam" id="PF01841">
    <property type="entry name" value="Transglut_core"/>
    <property type="match status" value="1"/>
</dbReference>
<evidence type="ECO:0000259" key="1">
    <source>
        <dbReference type="Pfam" id="PF01841"/>
    </source>
</evidence>
<reference evidence="2" key="1">
    <citation type="journal article" date="2014" name="Front. Microbiol.">
        <title>High frequency of phylogenetically diverse reductive dehalogenase-homologous genes in deep subseafloor sedimentary metagenomes.</title>
        <authorList>
            <person name="Kawai M."/>
            <person name="Futagami T."/>
            <person name="Toyoda A."/>
            <person name="Takaki Y."/>
            <person name="Nishi S."/>
            <person name="Hori S."/>
            <person name="Arai W."/>
            <person name="Tsubouchi T."/>
            <person name="Morono Y."/>
            <person name="Uchiyama I."/>
            <person name="Ito T."/>
            <person name="Fujiyama A."/>
            <person name="Inagaki F."/>
            <person name="Takami H."/>
        </authorList>
    </citation>
    <scope>NUCLEOTIDE SEQUENCE</scope>
    <source>
        <strain evidence="2">Expedition CK06-06</strain>
    </source>
</reference>
<dbReference type="SUPFAM" id="SSF54001">
    <property type="entry name" value="Cysteine proteinases"/>
    <property type="match status" value="1"/>
</dbReference>
<gene>
    <name evidence="2" type="ORF">S01H1_59358</name>
</gene>
<comment type="caution">
    <text evidence="2">The sequence shown here is derived from an EMBL/GenBank/DDBJ whole genome shotgun (WGS) entry which is preliminary data.</text>
</comment>
<dbReference type="InterPro" id="IPR002931">
    <property type="entry name" value="Transglutaminase-like"/>
</dbReference>
<proteinExistence type="predicted"/>
<dbReference type="InterPro" id="IPR038765">
    <property type="entry name" value="Papain-like_cys_pep_sf"/>
</dbReference>
<feature type="non-terminal residue" evidence="2">
    <location>
        <position position="255"/>
    </location>
</feature>
<dbReference type="Gene3D" id="3.10.620.30">
    <property type="match status" value="1"/>
</dbReference>
<feature type="non-terminal residue" evidence="2">
    <location>
        <position position="1"/>
    </location>
</feature>
<sequence>RIFYWIANHVRYLGVDGEKYRPGLEPHDITYTFETRGGVCRDKSALLTAMFRIAGVESDVILISSGSRLNVEAPVLGFNHAITVSYDEKGEPEYIFDPTNENTKDFLPKDEEDNSYLIASKKGDTLRITPVSPPSKNNSTLNIKLKLDEKGFAAGKIEFLFFGFADTVFRGYFARLSPYEVENSISRIINILHPNARLIDFNCTDPHDKEKDLKILANVKIENYVSLTNNMIFIPFDAANLKMHLLYNYIMSPFN</sequence>
<organism evidence="2">
    <name type="scientific">marine sediment metagenome</name>
    <dbReference type="NCBI Taxonomy" id="412755"/>
    <lineage>
        <taxon>unclassified sequences</taxon>
        <taxon>metagenomes</taxon>
        <taxon>ecological metagenomes</taxon>
    </lineage>
</organism>